<sequence length="611" mass="69226">MSEGENTPDSQIQDDQYINEEEEEVNENNDELNDGEDFNNYDDFNNDEENNGGESNDDFNNDEENNDEENFNDFETQDCETQELDAQEFDDDDLSGIFSQTESQNYFSLPMQKLNSIVNTYSAYIYQFPATLVETTISLQIPRVILPLSLQAVCGFLDNDTLLEITMILDNYDWSKKPASLTIQHPTKKDKYVGYPLVQTACKDFFTPTYKPREFYRSYSYLLTPSGQADAEKAKQLINMGFDESRSKNALVLCDNDLNRAIQFLKTGDLPSQLNLVKIDYEECPLLYFVLEICECFLDLQDHCCICRKQIPAGLKPTICDSKMCTFQFTQIGVGFSVVQEIQRDPLAADLIFSIFSTAIGSKYFSPRPPDSNDDCLLSIADTLPAMDTLAKYSNDSELGKQIGQPSLELLRWVLLSNRSQMISLDPKMRFPIFGSSYQFLSLISSPQAEKTFKVLKEKHGSMYLFHGSNAENWHSILRNGLKNASGTSMMAHGNAYGSGIYFAHESSVSQGYAPTGSNKYSKSRLGKNLQILALCEIAKVDELSHHGWAHTLTREEACIVRFLLVNGSYNTDVEKNPPKNVPKLKDVLNMKAELKFNQRYYNPSTSKKKS</sequence>
<proteinExistence type="predicted"/>
<feature type="domain" description="UBA" evidence="7">
    <location>
        <begin position="228"/>
        <end position="268"/>
    </location>
</feature>
<dbReference type="EMBL" id="JAPFFF010000015">
    <property type="protein sequence ID" value="KAK8866279.1"/>
    <property type="molecule type" value="Genomic_DNA"/>
</dbReference>
<keyword evidence="10" id="KW-1185">Reference proteome</keyword>
<evidence type="ECO:0000259" key="7">
    <source>
        <dbReference type="PROSITE" id="PS50030"/>
    </source>
</evidence>
<dbReference type="SMART" id="SM00165">
    <property type="entry name" value="UBA"/>
    <property type="match status" value="1"/>
</dbReference>
<feature type="compositionally biased region" description="Acidic residues" evidence="6">
    <location>
        <begin position="17"/>
        <end position="70"/>
    </location>
</feature>
<name>A0ABR2IMR9_9EUKA</name>
<evidence type="ECO:0000256" key="6">
    <source>
        <dbReference type="SAM" id="MobiDB-lite"/>
    </source>
</evidence>
<evidence type="ECO:0000256" key="1">
    <source>
        <dbReference type="ARBA" id="ARBA00022676"/>
    </source>
</evidence>
<dbReference type="Pfam" id="PF00644">
    <property type="entry name" value="PARP"/>
    <property type="match status" value="1"/>
</dbReference>
<dbReference type="SUPFAM" id="SSF46934">
    <property type="entry name" value="UBA-like"/>
    <property type="match status" value="1"/>
</dbReference>
<dbReference type="Pfam" id="PF00627">
    <property type="entry name" value="UBA"/>
    <property type="match status" value="1"/>
</dbReference>
<keyword evidence="3" id="KW-0548">Nucleotidyltransferase</keyword>
<dbReference type="InterPro" id="IPR009060">
    <property type="entry name" value="UBA-like_sf"/>
</dbReference>
<feature type="domain" description="PARP catalytic" evidence="8">
    <location>
        <begin position="384"/>
        <end position="611"/>
    </location>
</feature>
<dbReference type="SUPFAM" id="SSF56399">
    <property type="entry name" value="ADP-ribosylation"/>
    <property type="match status" value="1"/>
</dbReference>
<dbReference type="Gene3D" id="1.10.8.10">
    <property type="entry name" value="DNA helicase RuvA subunit, C-terminal domain"/>
    <property type="match status" value="1"/>
</dbReference>
<evidence type="ECO:0000313" key="10">
    <source>
        <dbReference type="Proteomes" id="UP001470230"/>
    </source>
</evidence>
<protein>
    <recommendedName>
        <fullName evidence="5">Poly [ADP-ribose] polymerase</fullName>
        <shortName evidence="5">PARP</shortName>
        <ecNumber evidence="5">2.4.2.-</ecNumber>
    </recommendedName>
</protein>
<keyword evidence="1 5" id="KW-0328">Glycosyltransferase</keyword>
<evidence type="ECO:0000259" key="8">
    <source>
        <dbReference type="PROSITE" id="PS51059"/>
    </source>
</evidence>
<dbReference type="CDD" id="cd14270">
    <property type="entry name" value="UBA"/>
    <property type="match status" value="1"/>
</dbReference>
<dbReference type="EC" id="2.4.2.-" evidence="5"/>
<evidence type="ECO:0000313" key="9">
    <source>
        <dbReference type="EMBL" id="KAK8866279.1"/>
    </source>
</evidence>
<reference evidence="9 10" key="1">
    <citation type="submission" date="2024-04" db="EMBL/GenBank/DDBJ databases">
        <title>Tritrichomonas musculus Genome.</title>
        <authorList>
            <person name="Alves-Ferreira E."/>
            <person name="Grigg M."/>
            <person name="Lorenzi H."/>
            <person name="Galac M."/>
        </authorList>
    </citation>
    <scope>NUCLEOTIDE SEQUENCE [LARGE SCALE GENOMIC DNA]</scope>
    <source>
        <strain evidence="9 10">EAF2021</strain>
    </source>
</reference>
<evidence type="ECO:0000256" key="4">
    <source>
        <dbReference type="ARBA" id="ARBA00023027"/>
    </source>
</evidence>
<feature type="compositionally biased region" description="Polar residues" evidence="6">
    <location>
        <begin position="1"/>
        <end position="16"/>
    </location>
</feature>
<evidence type="ECO:0000256" key="3">
    <source>
        <dbReference type="ARBA" id="ARBA00022695"/>
    </source>
</evidence>
<evidence type="ECO:0000256" key="5">
    <source>
        <dbReference type="RuleBase" id="RU362114"/>
    </source>
</evidence>
<dbReference type="InterPro" id="IPR012317">
    <property type="entry name" value="Poly(ADP-ribose)pol_cat_dom"/>
</dbReference>
<keyword evidence="4 5" id="KW-0520">NAD</keyword>
<gene>
    <name evidence="9" type="ORF">M9Y10_009238</name>
</gene>
<dbReference type="PANTHER" id="PTHR21328">
    <property type="entry name" value="POLY ADP-RIBOSE POLYMERASE FAMILY, MEMBER PARP"/>
    <property type="match status" value="1"/>
</dbReference>
<comment type="caution">
    <text evidence="9">The sequence shown here is derived from an EMBL/GenBank/DDBJ whole genome shotgun (WGS) entry which is preliminary data.</text>
</comment>
<dbReference type="InterPro" id="IPR015940">
    <property type="entry name" value="UBA"/>
</dbReference>
<feature type="region of interest" description="Disordered" evidence="6">
    <location>
        <begin position="1"/>
        <end position="70"/>
    </location>
</feature>
<evidence type="ECO:0000256" key="2">
    <source>
        <dbReference type="ARBA" id="ARBA00022679"/>
    </source>
</evidence>
<organism evidence="9 10">
    <name type="scientific">Tritrichomonas musculus</name>
    <dbReference type="NCBI Taxonomy" id="1915356"/>
    <lineage>
        <taxon>Eukaryota</taxon>
        <taxon>Metamonada</taxon>
        <taxon>Parabasalia</taxon>
        <taxon>Tritrichomonadida</taxon>
        <taxon>Tritrichomonadidae</taxon>
        <taxon>Tritrichomonas</taxon>
    </lineage>
</organism>
<keyword evidence="2 5" id="KW-0808">Transferase</keyword>
<dbReference type="Proteomes" id="UP001470230">
    <property type="component" value="Unassembled WGS sequence"/>
</dbReference>
<dbReference type="InterPro" id="IPR051838">
    <property type="entry name" value="ARTD_PARP"/>
</dbReference>
<dbReference type="Gene3D" id="3.90.228.10">
    <property type="match status" value="1"/>
</dbReference>
<accession>A0ABR2IMR9</accession>
<dbReference type="PROSITE" id="PS51059">
    <property type="entry name" value="PARP_CATALYTIC"/>
    <property type="match status" value="1"/>
</dbReference>
<dbReference type="PROSITE" id="PS50030">
    <property type="entry name" value="UBA"/>
    <property type="match status" value="1"/>
</dbReference>